<dbReference type="PANTHER" id="PTHR43214:SF24">
    <property type="entry name" value="TRANSCRIPTIONAL REGULATORY PROTEIN NARL-RELATED"/>
    <property type="match status" value="1"/>
</dbReference>
<dbReference type="GO" id="GO:0000160">
    <property type="term" value="P:phosphorelay signal transduction system"/>
    <property type="evidence" value="ECO:0007669"/>
    <property type="project" value="InterPro"/>
</dbReference>
<sequence>MEDVNTPVRVLLVDDDALVRAGLRLMLSGGGDIEVVGEADDGSQVAAAVAEHRPDVVLMDVRMPEVDGIAATARLRSGPVGGAGPAPGPQVLVLTTFDADTTVVRALRAGAAGYLLKHTDPARIVEAVRRAALGEPVLSPSVARALMDRVAGADPLERTEVPTRRDRARARLALLTARERDVAEAVTEGLSNTEIADRLHMSMGTVKAHVSSALTKLDLSGRIQLALLTHDARDPED</sequence>
<keyword evidence="2" id="KW-0805">Transcription regulation</keyword>
<dbReference type="GO" id="GO:0006355">
    <property type="term" value="P:regulation of DNA-templated transcription"/>
    <property type="evidence" value="ECO:0007669"/>
    <property type="project" value="InterPro"/>
</dbReference>
<dbReference type="SMART" id="SM00448">
    <property type="entry name" value="REC"/>
    <property type="match status" value="1"/>
</dbReference>
<dbReference type="KEGG" id="nec:KGD82_07735"/>
<dbReference type="InterPro" id="IPR016032">
    <property type="entry name" value="Sig_transdc_resp-reg_C-effctor"/>
</dbReference>
<evidence type="ECO:0000256" key="5">
    <source>
        <dbReference type="PROSITE-ProRule" id="PRU00169"/>
    </source>
</evidence>
<dbReference type="Pfam" id="PF00196">
    <property type="entry name" value="GerE"/>
    <property type="match status" value="1"/>
</dbReference>
<dbReference type="SMART" id="SM00421">
    <property type="entry name" value="HTH_LUXR"/>
    <property type="match status" value="1"/>
</dbReference>
<dbReference type="InterPro" id="IPR001789">
    <property type="entry name" value="Sig_transdc_resp-reg_receiver"/>
</dbReference>
<dbReference type="SUPFAM" id="SSF46894">
    <property type="entry name" value="C-terminal effector domain of the bipartite response regulators"/>
    <property type="match status" value="1"/>
</dbReference>
<dbReference type="PROSITE" id="PS00622">
    <property type="entry name" value="HTH_LUXR_1"/>
    <property type="match status" value="1"/>
</dbReference>
<evidence type="ECO:0000259" key="7">
    <source>
        <dbReference type="PROSITE" id="PS50110"/>
    </source>
</evidence>
<dbReference type="Pfam" id="PF00072">
    <property type="entry name" value="Response_reg"/>
    <property type="match status" value="1"/>
</dbReference>
<dbReference type="Gene3D" id="3.40.50.2300">
    <property type="match status" value="1"/>
</dbReference>
<evidence type="ECO:0000256" key="3">
    <source>
        <dbReference type="ARBA" id="ARBA00023125"/>
    </source>
</evidence>
<dbReference type="PROSITE" id="PS50043">
    <property type="entry name" value="HTH_LUXR_2"/>
    <property type="match status" value="1"/>
</dbReference>
<dbReference type="PRINTS" id="PR00038">
    <property type="entry name" value="HTHLUXR"/>
</dbReference>
<organism evidence="8 9">
    <name type="scientific">Nocardiopsis eucommiae</name>
    <dbReference type="NCBI Taxonomy" id="2831970"/>
    <lineage>
        <taxon>Bacteria</taxon>
        <taxon>Bacillati</taxon>
        <taxon>Actinomycetota</taxon>
        <taxon>Actinomycetes</taxon>
        <taxon>Streptosporangiales</taxon>
        <taxon>Nocardiopsidaceae</taxon>
        <taxon>Nocardiopsis</taxon>
    </lineage>
</organism>
<evidence type="ECO:0000256" key="1">
    <source>
        <dbReference type="ARBA" id="ARBA00022553"/>
    </source>
</evidence>
<dbReference type="InterPro" id="IPR058245">
    <property type="entry name" value="NreC/VraR/RcsB-like_REC"/>
</dbReference>
<dbReference type="CDD" id="cd17535">
    <property type="entry name" value="REC_NarL-like"/>
    <property type="match status" value="1"/>
</dbReference>
<keyword evidence="9" id="KW-1185">Reference proteome</keyword>
<evidence type="ECO:0000256" key="4">
    <source>
        <dbReference type="ARBA" id="ARBA00023163"/>
    </source>
</evidence>
<keyword evidence="3" id="KW-0238">DNA-binding</keyword>
<dbReference type="PROSITE" id="PS50110">
    <property type="entry name" value="RESPONSE_REGULATORY"/>
    <property type="match status" value="1"/>
</dbReference>
<dbReference type="AlphaFoldDB" id="A0A975LAS0"/>
<evidence type="ECO:0000256" key="2">
    <source>
        <dbReference type="ARBA" id="ARBA00023015"/>
    </source>
</evidence>
<feature type="domain" description="HTH luxR-type" evidence="6">
    <location>
        <begin position="168"/>
        <end position="233"/>
    </location>
</feature>
<evidence type="ECO:0000313" key="8">
    <source>
        <dbReference type="EMBL" id="QVJ02414.1"/>
    </source>
</evidence>
<dbReference type="InterPro" id="IPR000792">
    <property type="entry name" value="Tscrpt_reg_LuxR_C"/>
</dbReference>
<feature type="modified residue" description="4-aspartylphosphate" evidence="5">
    <location>
        <position position="60"/>
    </location>
</feature>
<dbReference type="InterPro" id="IPR011006">
    <property type="entry name" value="CheY-like_superfamily"/>
</dbReference>
<keyword evidence="4" id="KW-0804">Transcription</keyword>
<dbReference type="CDD" id="cd06170">
    <property type="entry name" value="LuxR_C_like"/>
    <property type="match status" value="1"/>
</dbReference>
<dbReference type="InterPro" id="IPR039420">
    <property type="entry name" value="WalR-like"/>
</dbReference>
<dbReference type="Proteomes" id="UP000682416">
    <property type="component" value="Chromosome"/>
</dbReference>
<reference evidence="8" key="1">
    <citation type="submission" date="2021-05" db="EMBL/GenBank/DDBJ databases">
        <authorList>
            <person name="Kaiqin L."/>
            <person name="Jian G."/>
        </authorList>
    </citation>
    <scope>NUCLEOTIDE SEQUENCE</scope>
    <source>
        <strain evidence="8">HDS5</strain>
    </source>
</reference>
<proteinExistence type="predicted"/>
<dbReference type="GO" id="GO:0003677">
    <property type="term" value="F:DNA binding"/>
    <property type="evidence" value="ECO:0007669"/>
    <property type="project" value="UniProtKB-KW"/>
</dbReference>
<keyword evidence="1 5" id="KW-0597">Phosphoprotein</keyword>
<evidence type="ECO:0000259" key="6">
    <source>
        <dbReference type="PROSITE" id="PS50043"/>
    </source>
</evidence>
<protein>
    <submittedName>
        <fullName evidence="8">Response regulator transcription factor</fullName>
    </submittedName>
</protein>
<dbReference type="SUPFAM" id="SSF52172">
    <property type="entry name" value="CheY-like"/>
    <property type="match status" value="1"/>
</dbReference>
<evidence type="ECO:0000313" key="9">
    <source>
        <dbReference type="Proteomes" id="UP000682416"/>
    </source>
</evidence>
<accession>A0A975LAS0</accession>
<name>A0A975LAS0_9ACTN</name>
<dbReference type="PANTHER" id="PTHR43214">
    <property type="entry name" value="TWO-COMPONENT RESPONSE REGULATOR"/>
    <property type="match status" value="1"/>
</dbReference>
<gene>
    <name evidence="8" type="ORF">KGD82_07735</name>
</gene>
<feature type="domain" description="Response regulatory" evidence="7">
    <location>
        <begin position="9"/>
        <end position="132"/>
    </location>
</feature>
<dbReference type="EMBL" id="CP074402">
    <property type="protein sequence ID" value="QVJ02414.1"/>
    <property type="molecule type" value="Genomic_DNA"/>
</dbReference>